<feature type="domain" description="Polymerase/histidinol phosphatase N-terminal" evidence="1">
    <location>
        <begin position="2"/>
        <end position="75"/>
    </location>
</feature>
<name>A0A0D2J519_9BACT</name>
<dbReference type="InterPro" id="IPR016195">
    <property type="entry name" value="Pol/histidinol_Pase-like"/>
</dbReference>
<sequence length="220" mass="23655">MIDLHCHTLFSDGELIPSELVQRAEIMGHKAIALTDHVDMSNLDFVLPRLLKAAEDLNRFHRTKVLAGAELTHVPPDLIPELIAQARRMGAQLVVVHGETLSEPVEPGTNLAAIRGGADILAHPGLLLPEEARLAAEKGVMLEISARKGHCLANGHVAGLGLQTGAELVVNTDTHAPGDLINKDQARKVALGAGLDQKQADQVYRNSLGFLEKALQRADR</sequence>
<dbReference type="CDD" id="cd07432">
    <property type="entry name" value="PHP_HisPPase"/>
    <property type="match status" value="1"/>
</dbReference>
<dbReference type="GO" id="GO:0005829">
    <property type="term" value="C:cytosol"/>
    <property type="evidence" value="ECO:0007669"/>
    <property type="project" value="TreeGrafter"/>
</dbReference>
<dbReference type="SMART" id="SM00481">
    <property type="entry name" value="POLIIIAc"/>
    <property type="match status" value="1"/>
</dbReference>
<dbReference type="Pfam" id="PF02811">
    <property type="entry name" value="PHP"/>
    <property type="match status" value="1"/>
</dbReference>
<evidence type="ECO:0000259" key="1">
    <source>
        <dbReference type="SMART" id="SM00481"/>
    </source>
</evidence>
<gene>
    <name evidence="2" type="ORF">X474_15200</name>
</gene>
<keyword evidence="3" id="KW-1185">Reference proteome</keyword>
<dbReference type="InterPro" id="IPR050243">
    <property type="entry name" value="PHP_phosphatase"/>
</dbReference>
<dbReference type="GO" id="GO:0042578">
    <property type="term" value="F:phosphoric ester hydrolase activity"/>
    <property type="evidence" value="ECO:0007669"/>
    <property type="project" value="TreeGrafter"/>
</dbReference>
<evidence type="ECO:0000313" key="2">
    <source>
        <dbReference type="EMBL" id="KIX13229.1"/>
    </source>
</evidence>
<organism evidence="2 3">
    <name type="scientific">Dethiosulfatarculus sandiegensis</name>
    <dbReference type="NCBI Taxonomy" id="1429043"/>
    <lineage>
        <taxon>Bacteria</taxon>
        <taxon>Pseudomonadati</taxon>
        <taxon>Thermodesulfobacteriota</taxon>
        <taxon>Desulfarculia</taxon>
        <taxon>Desulfarculales</taxon>
        <taxon>Desulfarculaceae</taxon>
        <taxon>Dethiosulfatarculus</taxon>
    </lineage>
</organism>
<comment type="caution">
    <text evidence="2">The sequence shown here is derived from an EMBL/GenBank/DDBJ whole genome shotgun (WGS) entry which is preliminary data.</text>
</comment>
<dbReference type="PANTHER" id="PTHR36928:SF1">
    <property type="entry name" value="PHOSPHATASE YCDX-RELATED"/>
    <property type="match status" value="1"/>
</dbReference>
<dbReference type="PANTHER" id="PTHR36928">
    <property type="entry name" value="PHOSPHATASE YCDX-RELATED"/>
    <property type="match status" value="1"/>
</dbReference>
<evidence type="ECO:0000313" key="3">
    <source>
        <dbReference type="Proteomes" id="UP000032233"/>
    </source>
</evidence>
<dbReference type="EMBL" id="AZAC01000017">
    <property type="protein sequence ID" value="KIX13229.1"/>
    <property type="molecule type" value="Genomic_DNA"/>
</dbReference>
<dbReference type="GO" id="GO:0008270">
    <property type="term" value="F:zinc ion binding"/>
    <property type="evidence" value="ECO:0007669"/>
    <property type="project" value="TreeGrafter"/>
</dbReference>
<dbReference type="InParanoid" id="A0A0D2J519"/>
<dbReference type="PATRIC" id="fig|1429043.3.peg.3217"/>
<dbReference type="AlphaFoldDB" id="A0A0D2J519"/>
<dbReference type="InterPro" id="IPR003141">
    <property type="entry name" value="Pol/His_phosphatase_N"/>
</dbReference>
<reference evidence="2 3" key="1">
    <citation type="submission" date="2013-11" db="EMBL/GenBank/DDBJ databases">
        <title>Metagenomic analysis of a methanogenic consortium involved in long chain n-alkane degradation.</title>
        <authorList>
            <person name="Davidova I.A."/>
            <person name="Callaghan A.V."/>
            <person name="Wawrik B."/>
            <person name="Pruitt S."/>
            <person name="Marks C."/>
            <person name="Duncan K.E."/>
            <person name="Suflita J.M."/>
        </authorList>
    </citation>
    <scope>NUCLEOTIDE SEQUENCE [LARGE SCALE GENOMIC DNA]</scope>
    <source>
        <strain evidence="2 3">SPR</strain>
    </source>
</reference>
<dbReference type="RefSeq" id="WP_044349648.1">
    <property type="nucleotide sequence ID" value="NZ_AZAC01000017.1"/>
</dbReference>
<dbReference type="NCBIfam" id="NF004981">
    <property type="entry name" value="PRK06361.1"/>
    <property type="match status" value="1"/>
</dbReference>
<dbReference type="InterPro" id="IPR004013">
    <property type="entry name" value="PHP_dom"/>
</dbReference>
<dbReference type="Gene3D" id="3.20.20.140">
    <property type="entry name" value="Metal-dependent hydrolases"/>
    <property type="match status" value="1"/>
</dbReference>
<protein>
    <recommendedName>
        <fullName evidence="1">Polymerase/histidinol phosphatase N-terminal domain-containing protein</fullName>
    </recommendedName>
</protein>
<dbReference type="Proteomes" id="UP000032233">
    <property type="component" value="Unassembled WGS sequence"/>
</dbReference>
<accession>A0A0D2J519</accession>
<dbReference type="OrthoDB" id="9808747at2"/>
<dbReference type="STRING" id="1429043.X474_15200"/>
<proteinExistence type="predicted"/>
<dbReference type="SUPFAM" id="SSF89550">
    <property type="entry name" value="PHP domain-like"/>
    <property type="match status" value="1"/>
</dbReference>